<keyword evidence="5" id="KW-1185">Reference proteome</keyword>
<dbReference type="Pfam" id="PF13692">
    <property type="entry name" value="Glyco_trans_1_4"/>
    <property type="match status" value="1"/>
</dbReference>
<organism evidence="4 5">
    <name type="scientific">Catenulispora yoronensis</name>
    <dbReference type="NCBI Taxonomy" id="450799"/>
    <lineage>
        <taxon>Bacteria</taxon>
        <taxon>Bacillati</taxon>
        <taxon>Actinomycetota</taxon>
        <taxon>Actinomycetes</taxon>
        <taxon>Catenulisporales</taxon>
        <taxon>Catenulisporaceae</taxon>
        <taxon>Catenulispora</taxon>
    </lineage>
</organism>
<dbReference type="EMBL" id="BAAAQN010000010">
    <property type="protein sequence ID" value="GAA2025000.1"/>
    <property type="molecule type" value="Genomic_DNA"/>
</dbReference>
<dbReference type="InterPro" id="IPR028098">
    <property type="entry name" value="Glyco_trans_4-like_N"/>
</dbReference>
<dbReference type="Gene3D" id="3.40.50.2000">
    <property type="entry name" value="Glycogen Phosphorylase B"/>
    <property type="match status" value="2"/>
</dbReference>
<evidence type="ECO:0000256" key="1">
    <source>
        <dbReference type="ARBA" id="ARBA00022676"/>
    </source>
</evidence>
<keyword evidence="1" id="KW-0328">Glycosyltransferase</keyword>
<comment type="caution">
    <text evidence="4">The sequence shown here is derived from an EMBL/GenBank/DDBJ whole genome shotgun (WGS) entry which is preliminary data.</text>
</comment>
<proteinExistence type="predicted"/>
<evidence type="ECO:0000313" key="4">
    <source>
        <dbReference type="EMBL" id="GAA2025000.1"/>
    </source>
</evidence>
<dbReference type="PANTHER" id="PTHR12526">
    <property type="entry name" value="GLYCOSYLTRANSFERASE"/>
    <property type="match status" value="1"/>
</dbReference>
<dbReference type="PANTHER" id="PTHR12526:SF624">
    <property type="entry name" value="BLR6297 PROTEIN"/>
    <property type="match status" value="1"/>
</dbReference>
<accession>A0ABN2U0J1</accession>
<gene>
    <name evidence="4" type="ORF">GCM10009839_23750</name>
</gene>
<keyword evidence="2" id="KW-0808">Transferase</keyword>
<name>A0ABN2U0J1_9ACTN</name>
<sequence>MTNSARPHAVLVILNLPVPDDQRAWSQALALRDDGARVTVVCPAIRDKAPGSETVDGIEIVRFASFEGQGPIATAAEGVWTAAAAARAVRAALSSSRGVRQMLQIGNPPDLLFPLAAWARRRGVRTVYDQRDVVPVLAASRAGFNKLTPVFLGAERKLIAASDVVITPSEEQRARIAELYGRDAVIIRTAEVSSSAAAAQVNESPTADEVAATDRDAVLGYLGVIGEQDGLTDLIDAIALLRADGTTGFRLEVAGDGPALPAAREHATALGLDSLVTFHGWLGPGEVDTFLGRIDAMTVPDPDNPFNHFCAMNKVTHAMARGIPIALRPLRENSRLVGPHAYCAADMTIRGFADAIAKLLADSPESRASIASAARDLFEAEHSWARYESQYVEAVFRPVRRA</sequence>
<dbReference type="Proteomes" id="UP001500751">
    <property type="component" value="Unassembled WGS sequence"/>
</dbReference>
<feature type="domain" description="Glycosyltransferase subfamily 4-like N-terminal" evidence="3">
    <location>
        <begin position="23"/>
        <end position="184"/>
    </location>
</feature>
<evidence type="ECO:0000259" key="3">
    <source>
        <dbReference type="Pfam" id="PF13579"/>
    </source>
</evidence>
<evidence type="ECO:0000256" key="2">
    <source>
        <dbReference type="ARBA" id="ARBA00022679"/>
    </source>
</evidence>
<protein>
    <submittedName>
        <fullName evidence="4">Glycosyltransferase family 4 protein</fullName>
    </submittedName>
</protein>
<dbReference type="Pfam" id="PF13579">
    <property type="entry name" value="Glyco_trans_4_4"/>
    <property type="match status" value="1"/>
</dbReference>
<evidence type="ECO:0000313" key="5">
    <source>
        <dbReference type="Proteomes" id="UP001500751"/>
    </source>
</evidence>
<dbReference type="SUPFAM" id="SSF53756">
    <property type="entry name" value="UDP-Glycosyltransferase/glycogen phosphorylase"/>
    <property type="match status" value="1"/>
</dbReference>
<reference evidence="4 5" key="1">
    <citation type="journal article" date="2019" name="Int. J. Syst. Evol. Microbiol.">
        <title>The Global Catalogue of Microorganisms (GCM) 10K type strain sequencing project: providing services to taxonomists for standard genome sequencing and annotation.</title>
        <authorList>
            <consortium name="The Broad Institute Genomics Platform"/>
            <consortium name="The Broad Institute Genome Sequencing Center for Infectious Disease"/>
            <person name="Wu L."/>
            <person name="Ma J."/>
        </authorList>
    </citation>
    <scope>NUCLEOTIDE SEQUENCE [LARGE SCALE GENOMIC DNA]</scope>
    <source>
        <strain evidence="4 5">JCM 16014</strain>
    </source>
</reference>